<sequence>MPIVPTIAQSEAQVAPDDEELTTEINEFWKNMYLSGGLQIGEDVASDTVNDAVEGVSYGPSTVERTSDHESADEVSVFFISPGGTTFLRKQLREEAIALEKKFDLELARLTEKYYPRCPTAEDSSQSRKQLNSHLLES</sequence>
<dbReference type="EMBL" id="JAJAGQ010000012">
    <property type="protein sequence ID" value="KAJ8547752.1"/>
    <property type="molecule type" value="Genomic_DNA"/>
</dbReference>
<keyword evidence="3" id="KW-1185">Reference proteome</keyword>
<dbReference type="AlphaFoldDB" id="A0A9Q1LYJ4"/>
<reference evidence="3" key="1">
    <citation type="journal article" date="2023" name="Proc. Natl. Acad. Sci. U.S.A.">
        <title>Genomic and structural basis for evolution of tropane alkaloid biosynthesis.</title>
        <authorList>
            <person name="Wanga Y.-J."/>
            <person name="Taina T."/>
            <person name="Yua J.-Y."/>
            <person name="Lia J."/>
            <person name="Xua B."/>
            <person name="Chenc J."/>
            <person name="D'Auriad J.C."/>
            <person name="Huanga J.-P."/>
            <person name="Huanga S.-X."/>
        </authorList>
    </citation>
    <scope>NUCLEOTIDE SEQUENCE [LARGE SCALE GENOMIC DNA]</scope>
    <source>
        <strain evidence="3">cv. KIB-2019</strain>
    </source>
</reference>
<gene>
    <name evidence="2" type="ORF">K7X08_011338</name>
</gene>
<protein>
    <submittedName>
        <fullName evidence="2">Uncharacterized protein</fullName>
    </submittedName>
</protein>
<dbReference type="Proteomes" id="UP001152561">
    <property type="component" value="Unassembled WGS sequence"/>
</dbReference>
<evidence type="ECO:0000313" key="3">
    <source>
        <dbReference type="Proteomes" id="UP001152561"/>
    </source>
</evidence>
<accession>A0A9Q1LYJ4</accession>
<organism evidence="2 3">
    <name type="scientific">Anisodus acutangulus</name>
    <dbReference type="NCBI Taxonomy" id="402998"/>
    <lineage>
        <taxon>Eukaryota</taxon>
        <taxon>Viridiplantae</taxon>
        <taxon>Streptophyta</taxon>
        <taxon>Embryophyta</taxon>
        <taxon>Tracheophyta</taxon>
        <taxon>Spermatophyta</taxon>
        <taxon>Magnoliopsida</taxon>
        <taxon>eudicotyledons</taxon>
        <taxon>Gunneridae</taxon>
        <taxon>Pentapetalae</taxon>
        <taxon>asterids</taxon>
        <taxon>lamiids</taxon>
        <taxon>Solanales</taxon>
        <taxon>Solanaceae</taxon>
        <taxon>Solanoideae</taxon>
        <taxon>Hyoscyameae</taxon>
        <taxon>Anisodus</taxon>
    </lineage>
</organism>
<evidence type="ECO:0000313" key="2">
    <source>
        <dbReference type="EMBL" id="KAJ8547752.1"/>
    </source>
</evidence>
<feature type="compositionally biased region" description="Polar residues" evidence="1">
    <location>
        <begin position="122"/>
        <end position="138"/>
    </location>
</feature>
<name>A0A9Q1LYJ4_9SOLA</name>
<feature type="region of interest" description="Disordered" evidence="1">
    <location>
        <begin position="118"/>
        <end position="138"/>
    </location>
</feature>
<comment type="caution">
    <text evidence="2">The sequence shown here is derived from an EMBL/GenBank/DDBJ whole genome shotgun (WGS) entry which is preliminary data.</text>
</comment>
<proteinExistence type="predicted"/>
<evidence type="ECO:0000256" key="1">
    <source>
        <dbReference type="SAM" id="MobiDB-lite"/>
    </source>
</evidence>